<name>A0A8H3U7F6_VENIN</name>
<comment type="caution">
    <text evidence="7">The sequence shown here is derived from an EMBL/GenBank/DDBJ whole genome shotgun (WGS) entry which is preliminary data.</text>
</comment>
<dbReference type="Proteomes" id="UP000490939">
    <property type="component" value="Unassembled WGS sequence"/>
</dbReference>
<evidence type="ECO:0000313" key="7">
    <source>
        <dbReference type="EMBL" id="KAE9964829.1"/>
    </source>
</evidence>
<dbReference type="GO" id="GO:0031418">
    <property type="term" value="F:L-ascorbic acid binding"/>
    <property type="evidence" value="ECO:0007669"/>
    <property type="project" value="InterPro"/>
</dbReference>
<dbReference type="GO" id="GO:0005783">
    <property type="term" value="C:endoplasmic reticulum"/>
    <property type="evidence" value="ECO:0007669"/>
    <property type="project" value="TreeGrafter"/>
</dbReference>
<dbReference type="GO" id="GO:0005506">
    <property type="term" value="F:iron ion binding"/>
    <property type="evidence" value="ECO:0007669"/>
    <property type="project" value="InterPro"/>
</dbReference>
<keyword evidence="5" id="KW-0408">Iron</keyword>
<dbReference type="EMBL" id="WNWS01000647">
    <property type="protein sequence ID" value="KAE9964829.1"/>
    <property type="molecule type" value="Genomic_DNA"/>
</dbReference>
<dbReference type="PANTHER" id="PTHR10869:SF242">
    <property type="entry name" value="PROLYL 4-HYDROXYLASE ALPHA SUBUNIT DOMAIN-CONTAINING PROTEIN"/>
    <property type="match status" value="1"/>
</dbReference>
<evidence type="ECO:0000256" key="4">
    <source>
        <dbReference type="ARBA" id="ARBA00023002"/>
    </source>
</evidence>
<organism evidence="7 9">
    <name type="scientific">Venturia inaequalis</name>
    <name type="common">Apple scab fungus</name>
    <dbReference type="NCBI Taxonomy" id="5025"/>
    <lineage>
        <taxon>Eukaryota</taxon>
        <taxon>Fungi</taxon>
        <taxon>Dikarya</taxon>
        <taxon>Ascomycota</taxon>
        <taxon>Pezizomycotina</taxon>
        <taxon>Dothideomycetes</taxon>
        <taxon>Pleosporomycetidae</taxon>
        <taxon>Venturiales</taxon>
        <taxon>Venturiaceae</taxon>
        <taxon>Venturia</taxon>
    </lineage>
</organism>
<dbReference type="SMART" id="SM00702">
    <property type="entry name" value="P4Hc"/>
    <property type="match status" value="1"/>
</dbReference>
<evidence type="ECO:0000259" key="6">
    <source>
        <dbReference type="SMART" id="SM00702"/>
    </source>
</evidence>
<dbReference type="InterPro" id="IPR006620">
    <property type="entry name" value="Pro_4_hyd_alph"/>
</dbReference>
<dbReference type="AlphaFoldDB" id="A0A8H3U7F6"/>
<protein>
    <recommendedName>
        <fullName evidence="6">Prolyl 4-hydroxylase alpha subunit domain-containing protein</fullName>
    </recommendedName>
</protein>
<dbReference type="GO" id="GO:0004656">
    <property type="term" value="F:procollagen-proline 4-dioxygenase activity"/>
    <property type="evidence" value="ECO:0007669"/>
    <property type="project" value="TreeGrafter"/>
</dbReference>
<evidence type="ECO:0000313" key="9">
    <source>
        <dbReference type="Proteomes" id="UP000447873"/>
    </source>
</evidence>
<evidence type="ECO:0000313" key="8">
    <source>
        <dbReference type="EMBL" id="KAE9970104.1"/>
    </source>
</evidence>
<reference evidence="7 9" key="1">
    <citation type="submission" date="2018-12" db="EMBL/GenBank/DDBJ databases">
        <title>Venturia inaequalis Genome Resource.</title>
        <authorList>
            <person name="Lichtner F.J."/>
        </authorList>
    </citation>
    <scope>NUCLEOTIDE SEQUENCE [LARGE SCALE GENOMIC DNA]</scope>
    <source>
        <strain evidence="7 9">120213</strain>
        <strain evidence="8 10">DMI_063113</strain>
    </source>
</reference>
<dbReference type="Gene3D" id="2.60.120.620">
    <property type="entry name" value="q2cbj1_9rhob like domain"/>
    <property type="match status" value="1"/>
</dbReference>
<feature type="domain" description="Prolyl 4-hydroxylase alpha subunit" evidence="6">
    <location>
        <begin position="86"/>
        <end position="277"/>
    </location>
</feature>
<evidence type="ECO:0000256" key="5">
    <source>
        <dbReference type="ARBA" id="ARBA00023004"/>
    </source>
</evidence>
<dbReference type="Pfam" id="PF13640">
    <property type="entry name" value="2OG-FeII_Oxy_3"/>
    <property type="match status" value="1"/>
</dbReference>
<dbReference type="EMBL" id="WNWR01000737">
    <property type="protein sequence ID" value="KAE9970104.1"/>
    <property type="molecule type" value="Genomic_DNA"/>
</dbReference>
<dbReference type="InterPro" id="IPR044862">
    <property type="entry name" value="Pro_4_hyd_alph_FE2OG_OXY"/>
</dbReference>
<dbReference type="PANTHER" id="PTHR10869">
    <property type="entry name" value="PROLYL 4-HYDROXYLASE ALPHA SUBUNIT"/>
    <property type="match status" value="1"/>
</dbReference>
<accession>A0A8H3U7F6</accession>
<proteinExistence type="predicted"/>
<keyword evidence="2" id="KW-0479">Metal-binding</keyword>
<keyword evidence="4" id="KW-0560">Oxidoreductase</keyword>
<evidence type="ECO:0000256" key="2">
    <source>
        <dbReference type="ARBA" id="ARBA00022723"/>
    </source>
</evidence>
<comment type="cofactor">
    <cofactor evidence="1">
        <name>L-ascorbate</name>
        <dbReference type="ChEBI" id="CHEBI:38290"/>
    </cofactor>
</comment>
<evidence type="ECO:0000256" key="3">
    <source>
        <dbReference type="ARBA" id="ARBA00022964"/>
    </source>
</evidence>
<keyword evidence="10" id="KW-1185">Reference proteome</keyword>
<sequence length="282" mass="31445">MATPALPKPKTSFPTILSLSCLLGVLALFARQYFETLPQRFPSISHAIPSGISSYLSSRATNSTEEDHEYLCPKSNATIKIFSSYPLIIYIENFISESEREHLKNVANPLFKRSEVATEGLIDEIRTSSSAILPRDDPIVDCITRRAAEFQGHVSPLRMEPLQVVRYQPGEKYDAHYDWDDGDVSGSLRTTTFFAYVGCEGCEGGSTKFYSIARKAMSRQWCRVIDCGATGVEFLPIPGAAIYWENVNDKGEGREDTLHSGMPLIKGVKYGLNIWTRAKNVD</sequence>
<evidence type="ECO:0000256" key="1">
    <source>
        <dbReference type="ARBA" id="ARBA00001961"/>
    </source>
</evidence>
<dbReference type="Proteomes" id="UP000447873">
    <property type="component" value="Unassembled WGS sequence"/>
</dbReference>
<evidence type="ECO:0000313" key="10">
    <source>
        <dbReference type="Proteomes" id="UP000490939"/>
    </source>
</evidence>
<keyword evidence="3" id="KW-0223">Dioxygenase</keyword>
<dbReference type="InterPro" id="IPR045054">
    <property type="entry name" value="P4HA-like"/>
</dbReference>
<gene>
    <name evidence="8" type="ORF">EG327_010378</name>
    <name evidence="7" type="ORF">EG328_010155</name>
</gene>